<dbReference type="InterPro" id="IPR003343">
    <property type="entry name" value="Big_2"/>
</dbReference>
<dbReference type="InterPro" id="IPR008964">
    <property type="entry name" value="Invasin/intimin_cell_adhesion"/>
</dbReference>
<gene>
    <name evidence="2" type="ORF">DLD99_20235</name>
</gene>
<dbReference type="SUPFAM" id="SSF49373">
    <property type="entry name" value="Invasin/intimin cell-adhesion fragments"/>
    <property type="match status" value="1"/>
</dbReference>
<keyword evidence="3" id="KW-1185">Reference proteome</keyword>
<organism evidence="2 3">
    <name type="scientific">Pseudomonas kribbensis</name>
    <dbReference type="NCBI Taxonomy" id="1628086"/>
    <lineage>
        <taxon>Bacteria</taxon>
        <taxon>Pseudomonadati</taxon>
        <taxon>Pseudomonadota</taxon>
        <taxon>Gammaproteobacteria</taxon>
        <taxon>Pseudomonadales</taxon>
        <taxon>Pseudomonadaceae</taxon>
        <taxon>Pseudomonas</taxon>
    </lineage>
</organism>
<evidence type="ECO:0000259" key="1">
    <source>
        <dbReference type="Pfam" id="PF02368"/>
    </source>
</evidence>
<dbReference type="EMBL" id="CP029608">
    <property type="protein sequence ID" value="AXI62706.1"/>
    <property type="molecule type" value="Genomic_DNA"/>
</dbReference>
<name>A0A345RTU0_9PSED</name>
<dbReference type="Proteomes" id="UP000253720">
    <property type="component" value="Chromosome"/>
</dbReference>
<evidence type="ECO:0000313" key="2">
    <source>
        <dbReference type="EMBL" id="AXI62706.1"/>
    </source>
</evidence>
<proteinExistence type="predicted"/>
<evidence type="ECO:0000313" key="3">
    <source>
        <dbReference type="Proteomes" id="UP000253720"/>
    </source>
</evidence>
<dbReference type="AlphaFoldDB" id="A0A345RTU0"/>
<reference evidence="2 3" key="1">
    <citation type="submission" date="2018-05" db="EMBL/GenBank/DDBJ databases">
        <title>Complete genome sequence of Pseudomonas kribbensis 46-2(T).</title>
        <authorList>
            <person name="Jeong H."/>
            <person name="Lee S.-G."/>
            <person name="Rha E."/>
            <person name="Kim H."/>
        </authorList>
    </citation>
    <scope>NUCLEOTIDE SEQUENCE [LARGE SCALE GENOMIC DNA]</scope>
    <source>
        <strain evidence="2 3">46-2</strain>
    </source>
</reference>
<dbReference type="Pfam" id="PF02368">
    <property type="entry name" value="Big_2"/>
    <property type="match status" value="1"/>
</dbReference>
<accession>A0A345RTU0</accession>
<dbReference type="Gene3D" id="2.60.40.1080">
    <property type="match status" value="1"/>
</dbReference>
<dbReference type="KEGG" id="pke:DLD99_20235"/>
<protein>
    <recommendedName>
        <fullName evidence="1">BIG2 domain-containing protein</fullName>
    </recommendedName>
</protein>
<feature type="domain" description="BIG2" evidence="1">
    <location>
        <begin position="65"/>
        <end position="110"/>
    </location>
</feature>
<sequence length="220" mass="23896">MIRASGSVICSTNLAGKREGVLMDTDKKFEMDESDVSIQGTVHWLQAHSGLMPEASPDTCFKRQPTGGKKPYTYDVSNPRRAKVDDEGLVIALSAGREPITVTATEAGGQSKSYRLFIPNGYPFFTFGPGRLGSLIQDANRERVGLATLDDLRVLHQRFGHVWPLGGGQFWSTTGSAEKPEPPPPPPLETGINYYTKNMANGGEQTNDSGHVFTALGRNL</sequence>